<dbReference type="EMBL" id="JAFDVH010000024">
    <property type="protein sequence ID" value="KAG7455002.1"/>
    <property type="molecule type" value="Genomic_DNA"/>
</dbReference>
<dbReference type="InterPro" id="IPR036236">
    <property type="entry name" value="Znf_C2H2_sf"/>
</dbReference>
<keyword evidence="14" id="KW-1185">Reference proteome</keyword>
<dbReference type="PROSITE" id="PS50157">
    <property type="entry name" value="ZINC_FINGER_C2H2_2"/>
    <property type="match status" value="4"/>
</dbReference>
<dbReference type="PROSITE" id="PS00028">
    <property type="entry name" value="ZINC_FINGER_C2H2_1"/>
    <property type="match status" value="4"/>
</dbReference>
<dbReference type="AlphaFoldDB" id="A0A9D3PAU0"/>
<keyword evidence="10" id="KW-0539">Nucleus</keyword>
<dbReference type="FunFam" id="3.30.160.60:FF:001498">
    <property type="entry name" value="Zinc finger protein 404"/>
    <property type="match status" value="1"/>
</dbReference>
<dbReference type="Gene3D" id="3.30.160.60">
    <property type="entry name" value="Classic Zinc Finger"/>
    <property type="match status" value="4"/>
</dbReference>
<keyword evidence="4" id="KW-0677">Repeat</keyword>
<keyword evidence="6" id="KW-0862">Zinc</keyword>
<dbReference type="PANTHER" id="PTHR24381:SF445">
    <property type="entry name" value="GASTRULA ZINC FINGER PROTEIN XLCGF28.1-LIKE-RELATED"/>
    <property type="match status" value="1"/>
</dbReference>
<dbReference type="GO" id="GO:0000977">
    <property type="term" value="F:RNA polymerase II transcription regulatory region sequence-specific DNA binding"/>
    <property type="evidence" value="ECO:0007669"/>
    <property type="project" value="TreeGrafter"/>
</dbReference>
<keyword evidence="5 11" id="KW-0863">Zinc-finger</keyword>
<evidence type="ECO:0000256" key="3">
    <source>
        <dbReference type="ARBA" id="ARBA00022723"/>
    </source>
</evidence>
<feature type="domain" description="C2H2-type" evidence="12">
    <location>
        <begin position="443"/>
        <end position="470"/>
    </location>
</feature>
<dbReference type="Pfam" id="PF00096">
    <property type="entry name" value="zf-C2H2"/>
    <property type="match status" value="2"/>
</dbReference>
<dbReference type="InterPro" id="IPR013087">
    <property type="entry name" value="Znf_C2H2_type"/>
</dbReference>
<keyword evidence="3" id="KW-0479">Metal-binding</keyword>
<proteinExistence type="inferred from homology"/>
<dbReference type="GO" id="GO:0000981">
    <property type="term" value="F:DNA-binding transcription factor activity, RNA polymerase II-specific"/>
    <property type="evidence" value="ECO:0007669"/>
    <property type="project" value="TreeGrafter"/>
</dbReference>
<dbReference type="PANTHER" id="PTHR24381">
    <property type="entry name" value="ZINC FINGER PROTEIN"/>
    <property type="match status" value="1"/>
</dbReference>
<evidence type="ECO:0000256" key="11">
    <source>
        <dbReference type="PROSITE-ProRule" id="PRU00042"/>
    </source>
</evidence>
<keyword evidence="9" id="KW-0804">Transcription</keyword>
<name>A0A9D3PAU0_MEGAT</name>
<feature type="domain" description="C2H2-type" evidence="12">
    <location>
        <begin position="359"/>
        <end position="386"/>
    </location>
</feature>
<evidence type="ECO:0000256" key="5">
    <source>
        <dbReference type="ARBA" id="ARBA00022771"/>
    </source>
</evidence>
<evidence type="ECO:0000256" key="7">
    <source>
        <dbReference type="ARBA" id="ARBA00023015"/>
    </source>
</evidence>
<dbReference type="GO" id="GO:0008270">
    <property type="term" value="F:zinc ion binding"/>
    <property type="evidence" value="ECO:0007669"/>
    <property type="project" value="UniProtKB-KW"/>
</dbReference>
<evidence type="ECO:0000256" key="10">
    <source>
        <dbReference type="ARBA" id="ARBA00023242"/>
    </source>
</evidence>
<comment type="similarity">
    <text evidence="2">Belongs to the krueppel C2H2-type zinc-finger protein family.</text>
</comment>
<comment type="caution">
    <text evidence="13">The sequence shown here is derived from an EMBL/GenBank/DDBJ whole genome shotgun (WGS) entry which is preliminary data.</text>
</comment>
<evidence type="ECO:0000256" key="8">
    <source>
        <dbReference type="ARBA" id="ARBA00023125"/>
    </source>
</evidence>
<evidence type="ECO:0000256" key="2">
    <source>
        <dbReference type="ARBA" id="ARBA00006991"/>
    </source>
</evidence>
<keyword evidence="7" id="KW-0805">Transcription regulation</keyword>
<reference evidence="13" key="1">
    <citation type="submission" date="2021-01" db="EMBL/GenBank/DDBJ databases">
        <authorList>
            <person name="Zahm M."/>
            <person name="Roques C."/>
            <person name="Cabau C."/>
            <person name="Klopp C."/>
            <person name="Donnadieu C."/>
            <person name="Jouanno E."/>
            <person name="Lampietro C."/>
            <person name="Louis A."/>
            <person name="Herpin A."/>
            <person name="Echchiki A."/>
            <person name="Berthelot C."/>
            <person name="Parey E."/>
            <person name="Roest-Crollius H."/>
            <person name="Braasch I."/>
            <person name="Postlethwait J."/>
            <person name="Bobe J."/>
            <person name="Montfort J."/>
            <person name="Bouchez O."/>
            <person name="Begum T."/>
            <person name="Mejri S."/>
            <person name="Adams A."/>
            <person name="Chen W.-J."/>
            <person name="Guiguen Y."/>
        </authorList>
    </citation>
    <scope>NUCLEOTIDE SEQUENCE</scope>
    <source>
        <strain evidence="13">YG-15Mar2019-1</strain>
        <tissue evidence="13">Brain</tissue>
    </source>
</reference>
<dbReference type="SMART" id="SM00355">
    <property type="entry name" value="ZnF_C2H2"/>
    <property type="match status" value="4"/>
</dbReference>
<evidence type="ECO:0000256" key="9">
    <source>
        <dbReference type="ARBA" id="ARBA00023163"/>
    </source>
</evidence>
<dbReference type="GO" id="GO:0005634">
    <property type="term" value="C:nucleus"/>
    <property type="evidence" value="ECO:0007669"/>
    <property type="project" value="UniProtKB-SubCell"/>
</dbReference>
<sequence length="472" mass="49810">MEEARMPDSASAFQSQVASVLEVLFNIAVVEITKLFHGGDTLPGGSAGPNLRAKAESALRDLGKITRSVGVQVREGESCSEEHVPTVLHTACESHPRPACGSLEAEPPAVPVPPGGSECTDGPGRLQPPALKCEKADVAVWESVAAPPGGGGWKDGSGVLAGLDSGAGGGVGTGAVELRSPALEQPLWEQRCPPRPQPAGPPEQRLHPRGLKAERAGGVSSAVCSRAFREGDHTPAACGDAALSSLRRGGAAGGAEAGVSAVQPGAGGAVGGAAGGGLGAGFGRPGLRPCSVQLVNVLLCSGAGGRGLAAGGRGLAARRVPRDLRPHQRLHTGTRLCCFRRCGNGVWRLHGLLAPARPHRCGLCGKTFRRRKELRRHQRFHTGERPYSCAQCCKTFALRKNLRRHQRFHTGEKPHCCSLCGKRFRLRDSLRTHLRFHTGERPYSCSLCTKRFRILRNLQRHEETHRGAGPAE</sequence>
<evidence type="ECO:0000313" key="14">
    <source>
        <dbReference type="Proteomes" id="UP001046870"/>
    </source>
</evidence>
<dbReference type="SUPFAM" id="SSF57667">
    <property type="entry name" value="beta-beta-alpha zinc fingers"/>
    <property type="match status" value="2"/>
</dbReference>
<keyword evidence="8" id="KW-0238">DNA-binding</keyword>
<evidence type="ECO:0000256" key="1">
    <source>
        <dbReference type="ARBA" id="ARBA00004123"/>
    </source>
</evidence>
<evidence type="ECO:0000259" key="12">
    <source>
        <dbReference type="PROSITE" id="PS50157"/>
    </source>
</evidence>
<dbReference type="FunFam" id="3.30.160.60:FF:002343">
    <property type="entry name" value="Zinc finger protein 33A"/>
    <property type="match status" value="1"/>
</dbReference>
<feature type="domain" description="C2H2-type" evidence="12">
    <location>
        <begin position="387"/>
        <end position="414"/>
    </location>
</feature>
<dbReference type="FunFam" id="3.30.160.60:FF:002737">
    <property type="entry name" value="AGAP008430-PA"/>
    <property type="match status" value="1"/>
</dbReference>
<gene>
    <name evidence="13" type="ORF">MATL_G00251970</name>
</gene>
<dbReference type="FunFam" id="3.30.160.60:FF:000710">
    <property type="entry name" value="Zinc finger protein 768"/>
    <property type="match status" value="1"/>
</dbReference>
<protein>
    <recommendedName>
        <fullName evidence="12">C2H2-type domain-containing protein</fullName>
    </recommendedName>
</protein>
<organism evidence="13 14">
    <name type="scientific">Megalops atlanticus</name>
    <name type="common">Tarpon</name>
    <name type="synonym">Clupea gigantea</name>
    <dbReference type="NCBI Taxonomy" id="7932"/>
    <lineage>
        <taxon>Eukaryota</taxon>
        <taxon>Metazoa</taxon>
        <taxon>Chordata</taxon>
        <taxon>Craniata</taxon>
        <taxon>Vertebrata</taxon>
        <taxon>Euteleostomi</taxon>
        <taxon>Actinopterygii</taxon>
        <taxon>Neopterygii</taxon>
        <taxon>Teleostei</taxon>
        <taxon>Elopiformes</taxon>
        <taxon>Megalopidae</taxon>
        <taxon>Megalops</taxon>
    </lineage>
</organism>
<comment type="subcellular location">
    <subcellularLocation>
        <location evidence="1">Nucleus</location>
    </subcellularLocation>
</comment>
<evidence type="ECO:0000256" key="4">
    <source>
        <dbReference type="ARBA" id="ARBA00022737"/>
    </source>
</evidence>
<dbReference type="OrthoDB" id="10004641at2759"/>
<evidence type="ECO:0000256" key="6">
    <source>
        <dbReference type="ARBA" id="ARBA00022833"/>
    </source>
</evidence>
<accession>A0A9D3PAU0</accession>
<dbReference type="Proteomes" id="UP001046870">
    <property type="component" value="Chromosome 24"/>
</dbReference>
<evidence type="ECO:0000313" key="13">
    <source>
        <dbReference type="EMBL" id="KAG7455002.1"/>
    </source>
</evidence>
<feature type="domain" description="C2H2-type" evidence="12">
    <location>
        <begin position="415"/>
        <end position="442"/>
    </location>
</feature>